<dbReference type="GO" id="GO:0012507">
    <property type="term" value="C:ER to Golgi transport vesicle membrane"/>
    <property type="evidence" value="ECO:0007669"/>
    <property type="project" value="TreeGrafter"/>
</dbReference>
<organism evidence="10 11">
    <name type="scientific">Iris pallida</name>
    <name type="common">Sweet iris</name>
    <dbReference type="NCBI Taxonomy" id="29817"/>
    <lineage>
        <taxon>Eukaryota</taxon>
        <taxon>Viridiplantae</taxon>
        <taxon>Streptophyta</taxon>
        <taxon>Embryophyta</taxon>
        <taxon>Tracheophyta</taxon>
        <taxon>Spermatophyta</taxon>
        <taxon>Magnoliopsida</taxon>
        <taxon>Liliopsida</taxon>
        <taxon>Asparagales</taxon>
        <taxon>Iridaceae</taxon>
        <taxon>Iridoideae</taxon>
        <taxon>Irideae</taxon>
        <taxon>Iris</taxon>
    </lineage>
</organism>
<keyword evidence="6" id="KW-0472">Membrane</keyword>
<dbReference type="GO" id="GO:0016192">
    <property type="term" value="P:vesicle-mediated transport"/>
    <property type="evidence" value="ECO:0007669"/>
    <property type="project" value="UniProtKB-KW"/>
</dbReference>
<evidence type="ECO:0000256" key="3">
    <source>
        <dbReference type="ARBA" id="ARBA00022448"/>
    </source>
</evidence>
<dbReference type="GO" id="GO:0070973">
    <property type="term" value="P:protein localization to endoplasmic reticulum exit site"/>
    <property type="evidence" value="ECO:0007669"/>
    <property type="project" value="TreeGrafter"/>
</dbReference>
<evidence type="ECO:0000256" key="5">
    <source>
        <dbReference type="ARBA" id="ARBA00022892"/>
    </source>
</evidence>
<dbReference type="CDD" id="cd09233">
    <property type="entry name" value="ACE1-Sec16-like"/>
    <property type="match status" value="1"/>
</dbReference>
<dbReference type="PANTHER" id="PTHR13402">
    <property type="entry name" value="RGPR-RELATED"/>
    <property type="match status" value="1"/>
</dbReference>
<feature type="region of interest" description="Disordered" evidence="7">
    <location>
        <begin position="1219"/>
        <end position="1252"/>
    </location>
</feature>
<protein>
    <recommendedName>
        <fullName evidence="6">Protein transport protein sec16</fullName>
    </recommendedName>
</protein>
<feature type="compositionally biased region" description="Polar residues" evidence="7">
    <location>
        <begin position="1112"/>
        <end position="1129"/>
    </location>
</feature>
<evidence type="ECO:0000259" key="9">
    <source>
        <dbReference type="Pfam" id="PF12932"/>
    </source>
</evidence>
<feature type="compositionally biased region" description="Low complexity" evidence="7">
    <location>
        <begin position="1064"/>
        <end position="1076"/>
    </location>
</feature>
<comment type="similarity">
    <text evidence="2 6">Belongs to the SEC16 family.</text>
</comment>
<evidence type="ECO:0000256" key="1">
    <source>
        <dbReference type="ARBA" id="ARBA00004240"/>
    </source>
</evidence>
<evidence type="ECO:0000259" key="8">
    <source>
        <dbReference type="Pfam" id="PF12931"/>
    </source>
</evidence>
<evidence type="ECO:0000256" key="6">
    <source>
        <dbReference type="RuleBase" id="RU364101"/>
    </source>
</evidence>
<evidence type="ECO:0000313" key="10">
    <source>
        <dbReference type="EMBL" id="KAJ6801107.1"/>
    </source>
</evidence>
<dbReference type="GO" id="GO:0015031">
    <property type="term" value="P:protein transport"/>
    <property type="evidence" value="ECO:0007669"/>
    <property type="project" value="UniProtKB-KW"/>
</dbReference>
<evidence type="ECO:0000313" key="11">
    <source>
        <dbReference type="Proteomes" id="UP001140949"/>
    </source>
</evidence>
<feature type="region of interest" description="Disordered" evidence="7">
    <location>
        <begin position="1184"/>
        <end position="1205"/>
    </location>
</feature>
<dbReference type="GO" id="GO:0070971">
    <property type="term" value="C:endoplasmic reticulum exit site"/>
    <property type="evidence" value="ECO:0007669"/>
    <property type="project" value="TreeGrafter"/>
</dbReference>
<feature type="region of interest" description="Disordered" evidence="7">
    <location>
        <begin position="428"/>
        <end position="456"/>
    </location>
</feature>
<dbReference type="GO" id="GO:0007030">
    <property type="term" value="P:Golgi organization"/>
    <property type="evidence" value="ECO:0007669"/>
    <property type="project" value="TreeGrafter"/>
</dbReference>
<accession>A0AAX6EAF7</accession>
<keyword evidence="6" id="KW-0333">Golgi apparatus</keyword>
<gene>
    <name evidence="10" type="ORF">M6B38_199750</name>
</gene>
<feature type="compositionally biased region" description="Low complexity" evidence="7">
    <location>
        <begin position="373"/>
        <end position="405"/>
    </location>
</feature>
<feature type="region of interest" description="Disordered" evidence="7">
    <location>
        <begin position="356"/>
        <end position="407"/>
    </location>
</feature>
<dbReference type="EMBL" id="JANAVB010038416">
    <property type="protein sequence ID" value="KAJ6801107.1"/>
    <property type="molecule type" value="Genomic_DNA"/>
</dbReference>
<dbReference type="Pfam" id="PF12931">
    <property type="entry name" value="TPR_Sec16"/>
    <property type="match status" value="1"/>
</dbReference>
<feature type="compositionally biased region" description="Pro residues" evidence="7">
    <location>
        <begin position="1341"/>
        <end position="1350"/>
    </location>
</feature>
<feature type="compositionally biased region" description="Polar residues" evidence="7">
    <location>
        <begin position="1376"/>
        <end position="1394"/>
    </location>
</feature>
<dbReference type="InterPro" id="IPR024298">
    <property type="entry name" value="Sec16_Sec23-bd"/>
</dbReference>
<feature type="region of interest" description="Disordered" evidence="7">
    <location>
        <begin position="1042"/>
        <end position="1076"/>
    </location>
</feature>
<comment type="subcellular location">
    <subcellularLocation>
        <location evidence="1">Endoplasmic reticulum</location>
    </subcellularLocation>
    <subcellularLocation>
        <location evidence="6">Golgi apparatus membrane</location>
    </subcellularLocation>
</comment>
<dbReference type="Proteomes" id="UP001140949">
    <property type="component" value="Unassembled WGS sequence"/>
</dbReference>
<feature type="domain" description="Sec16 Sec23-binding" evidence="8">
    <location>
        <begin position="758"/>
        <end position="1043"/>
    </location>
</feature>
<evidence type="ECO:0000256" key="2">
    <source>
        <dbReference type="ARBA" id="ARBA00005927"/>
    </source>
</evidence>
<keyword evidence="6" id="KW-0653">Protein transport</keyword>
<keyword evidence="4 6" id="KW-0256">Endoplasmic reticulum</keyword>
<keyword evidence="3 6" id="KW-0813">Transport</keyword>
<evidence type="ECO:0000256" key="7">
    <source>
        <dbReference type="SAM" id="MobiDB-lite"/>
    </source>
</evidence>
<feature type="compositionally biased region" description="Pro residues" evidence="7">
    <location>
        <begin position="1045"/>
        <end position="1054"/>
    </location>
</feature>
<feature type="compositionally biased region" description="Low complexity" evidence="7">
    <location>
        <begin position="1266"/>
        <end position="1284"/>
    </location>
</feature>
<feature type="region of interest" description="Disordered" evidence="7">
    <location>
        <begin position="1090"/>
        <end position="1140"/>
    </location>
</feature>
<comment type="caution">
    <text evidence="10">The sequence shown here is derived from an EMBL/GenBank/DDBJ whole genome shotgun (WGS) entry which is preliminary data.</text>
</comment>
<dbReference type="PANTHER" id="PTHR13402:SF6">
    <property type="entry name" value="SECRETORY 16, ISOFORM I"/>
    <property type="match status" value="1"/>
</dbReference>
<reference evidence="10" key="1">
    <citation type="journal article" date="2023" name="GigaByte">
        <title>Genome assembly of the bearded iris, Iris pallida Lam.</title>
        <authorList>
            <person name="Bruccoleri R.E."/>
            <person name="Oakeley E.J."/>
            <person name="Faust A.M.E."/>
            <person name="Altorfer M."/>
            <person name="Dessus-Babus S."/>
            <person name="Burckhardt D."/>
            <person name="Oertli M."/>
            <person name="Naumann U."/>
            <person name="Petersen F."/>
            <person name="Wong J."/>
        </authorList>
    </citation>
    <scope>NUCLEOTIDE SEQUENCE</scope>
    <source>
        <strain evidence="10">GSM-AAB239-AS_SAM_17_03QT</strain>
    </source>
</reference>
<feature type="compositionally biased region" description="Polar residues" evidence="7">
    <location>
        <begin position="1325"/>
        <end position="1334"/>
    </location>
</feature>
<dbReference type="Gene3D" id="1.25.40.1030">
    <property type="match status" value="1"/>
</dbReference>
<feature type="compositionally biased region" description="Polar residues" evidence="7">
    <location>
        <begin position="356"/>
        <end position="372"/>
    </location>
</feature>
<keyword evidence="5 6" id="KW-0931">ER-Golgi transport</keyword>
<evidence type="ECO:0000256" key="4">
    <source>
        <dbReference type="ARBA" id="ARBA00022824"/>
    </source>
</evidence>
<feature type="region of interest" description="Disordered" evidence="7">
    <location>
        <begin position="1266"/>
        <end position="1291"/>
    </location>
</feature>
<keyword evidence="11" id="KW-1185">Reference proteome</keyword>
<feature type="domain" description="Sec16 central conserved" evidence="9">
    <location>
        <begin position="575"/>
        <end position="696"/>
    </location>
</feature>
<dbReference type="InterPro" id="IPR024340">
    <property type="entry name" value="Sec16_CCD"/>
</dbReference>
<dbReference type="Pfam" id="PF12932">
    <property type="entry name" value="Sec16"/>
    <property type="match status" value="1"/>
</dbReference>
<name>A0AAX6EAF7_IRIPA</name>
<reference evidence="10" key="2">
    <citation type="submission" date="2023-04" db="EMBL/GenBank/DDBJ databases">
        <authorList>
            <person name="Bruccoleri R.E."/>
            <person name="Oakeley E.J."/>
            <person name="Faust A.-M."/>
            <person name="Dessus-Babus S."/>
            <person name="Altorfer M."/>
            <person name="Burckhardt D."/>
            <person name="Oertli M."/>
            <person name="Naumann U."/>
            <person name="Petersen F."/>
            <person name="Wong J."/>
        </authorList>
    </citation>
    <scope>NUCLEOTIDE SEQUENCE</scope>
    <source>
        <strain evidence="10">GSM-AAB239-AS_SAM_17_03QT</strain>
        <tissue evidence="10">Leaf</tissue>
    </source>
</reference>
<proteinExistence type="inferred from homology"/>
<dbReference type="GO" id="GO:0000139">
    <property type="term" value="C:Golgi membrane"/>
    <property type="evidence" value="ECO:0007669"/>
    <property type="project" value="UniProtKB-SubCell"/>
</dbReference>
<sequence length="1441" mass="155742">MDSTPPFQLDDQTDKDFFDKLAGDEFDGSKSERTDISRVFSDLSLCDADIQENSSKENLLAAEGNLQADSSGSVAADSAKGLSAVKNDVSKGISVREVQWSAFSVGSEQFGQEYGLGSDLLIDNGDVLDAKAEEFGSNEYGSSEAQSSDQNDPQYWENLYPGWKYDMNTGQWYQLDAYGFSGDSQVNDLSTSSIHTQERLDSLGSGSTEVSYLQLASQSVLETIAEDCTVSSVSNWNQGSYGTIEYPPNMVFDLQYPEWYYDTITQQWYTLESYSQRVHSSSNSAVQEQPTYDVNTSSALGLEQSQSFYGGVVQPEQHNIQSQGSQDFGGNWNAYESNYTPENSLYTTNGVQSERQISQVHGSQKSGGSWDTSGGNSAQSWSSYSNISQSGQYTSQGSGTQQYGGNWNTSMSNNQSKIWLPEPVAGRNVSGSQNFKSRHGSTARSQIGQHSGFKPSEPVVQHKYASANGTSELNSFVPKESTYQFNQPKVEQAPQAYLSNSYYGDQNNQSKSYYGDQNNLPNSYYGDHNNLSNDYYGDQNMSNCSQQSLQGANASYSQFPYAPNQGRPSAGRPPHALVAFGFGGKLIVMNSFGTNLGVGSQGNAGGAVSILSLSEVVAEKTNALSIISSSSCSYFHALCQQPFPGPLVGGNAATKDVNKWIDERIMSCESSSMDFQRGEFLKLLLSLLKILCQHYGKLRSPFGADPSLEEIDSPESAVTKLFAYVRKNGAGLTEYGSFTHCMKNLPPEAQIKATATEVQNLLVSGRRKEALEYAQEGQLWGPALVLAAQLGEKFYVDTVKKMAHCQFISGSPLRTLCLLIAGQPADVFSADSSPNSISGNALQGSNEIVANGMLDDWKKNLAMITANRTKDDELVIIHLGDCLLKERGEITAAHTCYLVAEANFESYSDSARLCLIGADHWKCPRTFASPEAIQRTEVYEYSKVLGNSQFVLLPFQPYKLVYAYMLAEVGKVSESMRYCQATLKLLKNPARTPEVEMWKTSLSSLEERLRTHQQGGYSSNLAPAKLVGKLFTSIDRSIHRMIGAPPAPLPPLPPNSANGKDKFSMASSQSSMAMSSLMQSASVEAISEWAGDGSRKNMHNRSISEPDFGRSPKQNSPKAAGSGDTQSKGSIPGGPSRFGRISSQLFQKTMGWVSRSRPDCQAKLGETNKFYYDEKLKRWVEEGAEPPAEEAALPPPPTATAFQNGPSDYNINTALKSQNITNNGGQGARSPFPSEPSAGIPPIPPSQNQFSARARMGVRSRYVDTFNKGSSGSTGGSFTNSFKSPSTPSVKPAVSAKFFVPTAPVPSDAQKVDTSGEPAQEATGEPSTSVAEETSFSPPLASSPPQPPPSSLQRFPSMDNICPLGNEESRVGAGSANGSMTHSRAASWSGTFAGTPNFKMAGLGGSPPPVLHHNPPARSNSSSSLQLNGGPLVDELDEVEL</sequence>
<feature type="region of interest" description="Disordered" evidence="7">
    <location>
        <begin position="1303"/>
        <end position="1441"/>
    </location>
</feature>